<evidence type="ECO:0000259" key="6">
    <source>
        <dbReference type="PROSITE" id="PS50043"/>
    </source>
</evidence>
<feature type="transmembrane region" description="Helical" evidence="5">
    <location>
        <begin position="284"/>
        <end position="302"/>
    </location>
</feature>
<dbReference type="EMBL" id="SSTJ01000007">
    <property type="protein sequence ID" value="THG37127.1"/>
    <property type="molecule type" value="Genomic_DNA"/>
</dbReference>
<name>A0A4V3WUT4_9ACTN</name>
<organism evidence="7 8">
    <name type="scientific">Adlercreutzia caecimuris</name>
    <dbReference type="NCBI Taxonomy" id="671266"/>
    <lineage>
        <taxon>Bacteria</taxon>
        <taxon>Bacillati</taxon>
        <taxon>Actinomycetota</taxon>
        <taxon>Coriobacteriia</taxon>
        <taxon>Eggerthellales</taxon>
        <taxon>Eggerthellaceae</taxon>
        <taxon>Adlercreutzia</taxon>
    </lineage>
</organism>
<keyword evidence="1" id="KW-0805">Transcription regulation</keyword>
<proteinExistence type="predicted"/>
<dbReference type="InterPro" id="IPR016032">
    <property type="entry name" value="Sig_transdc_resp-reg_C-effctor"/>
</dbReference>
<feature type="transmembrane region" description="Helical" evidence="5">
    <location>
        <begin position="82"/>
        <end position="100"/>
    </location>
</feature>
<gene>
    <name evidence="7" type="ORF">E5986_06590</name>
</gene>
<dbReference type="Pfam" id="PF00196">
    <property type="entry name" value="GerE"/>
    <property type="match status" value="1"/>
</dbReference>
<feature type="transmembrane region" description="Helical" evidence="5">
    <location>
        <begin position="308"/>
        <end position="334"/>
    </location>
</feature>
<dbReference type="AlphaFoldDB" id="A0A4V3WUT4"/>
<dbReference type="PROSITE" id="PS50043">
    <property type="entry name" value="HTH_LUXR_2"/>
    <property type="match status" value="1"/>
</dbReference>
<dbReference type="Proteomes" id="UP000308978">
    <property type="component" value="Unassembled WGS sequence"/>
</dbReference>
<keyword evidence="5" id="KW-1133">Transmembrane helix</keyword>
<protein>
    <submittedName>
        <fullName evidence="7">Response regulator transcription factor</fullName>
    </submittedName>
</protein>
<dbReference type="GO" id="GO:0006355">
    <property type="term" value="P:regulation of DNA-templated transcription"/>
    <property type="evidence" value="ECO:0007669"/>
    <property type="project" value="InterPro"/>
</dbReference>
<evidence type="ECO:0000313" key="8">
    <source>
        <dbReference type="Proteomes" id="UP000308978"/>
    </source>
</evidence>
<feature type="transmembrane region" description="Helical" evidence="5">
    <location>
        <begin position="171"/>
        <end position="201"/>
    </location>
</feature>
<keyword evidence="3" id="KW-0804">Transcription</keyword>
<evidence type="ECO:0000256" key="1">
    <source>
        <dbReference type="ARBA" id="ARBA00023015"/>
    </source>
</evidence>
<comment type="caution">
    <text evidence="7">The sequence shown here is derived from an EMBL/GenBank/DDBJ whole genome shotgun (WGS) entry which is preliminary data.</text>
</comment>
<keyword evidence="5" id="KW-0812">Transmembrane</keyword>
<feature type="transmembrane region" description="Helical" evidence="5">
    <location>
        <begin position="371"/>
        <end position="390"/>
    </location>
</feature>
<evidence type="ECO:0000256" key="5">
    <source>
        <dbReference type="SAM" id="Phobius"/>
    </source>
</evidence>
<dbReference type="SUPFAM" id="SSF46894">
    <property type="entry name" value="C-terminal effector domain of the bipartite response regulators"/>
    <property type="match status" value="1"/>
</dbReference>
<dbReference type="PANTHER" id="PTHR44688:SF16">
    <property type="entry name" value="DNA-BINDING TRANSCRIPTIONAL ACTIVATOR DEVR_DOSR"/>
    <property type="match status" value="1"/>
</dbReference>
<evidence type="ECO:0000256" key="2">
    <source>
        <dbReference type="ARBA" id="ARBA00023125"/>
    </source>
</evidence>
<dbReference type="PANTHER" id="PTHR44688">
    <property type="entry name" value="DNA-BINDING TRANSCRIPTIONAL ACTIVATOR DEVR_DOSR"/>
    <property type="match status" value="1"/>
</dbReference>
<feature type="transmembrane region" description="Helical" evidence="5">
    <location>
        <begin position="139"/>
        <end position="159"/>
    </location>
</feature>
<feature type="domain" description="HTH luxR-type" evidence="6">
    <location>
        <begin position="439"/>
        <end position="504"/>
    </location>
</feature>
<dbReference type="CDD" id="cd06170">
    <property type="entry name" value="LuxR_C_like"/>
    <property type="match status" value="1"/>
</dbReference>
<dbReference type="InterPro" id="IPR036388">
    <property type="entry name" value="WH-like_DNA-bd_sf"/>
</dbReference>
<sequence length="512" mass="54958">MGARGQSTGPKRFGLADICCAVGLAFNLMWCSLEGHASCFAAAAADIEPLMNPRGFWLLGFCLVALSYLLVPHWLKRWETTLRGIVPLCGTAGTIAFALAPLQQTIPPLALSLAGLGLSGFGYFWFASRCLMLLARARSVVSIGWTIVGAVLLKTFLLPLATDYLDAGAQVAFACAIPVLSTLLLWVAQLSLGVSTVFSLARPLRAERLSPAAQRNFILLLLLSAFLLATVRRLSFWGTWGEASTFSIAPLWGLPELAVMAVCLAAFVWGALARTEKLPVAFRFQPAIVVVVTGLFIAALGQPASNPLVSSAVAVVIHVDEGCAYLLFWAVIALSLDTLDIPPFRVLGTGGIVYAGSSFLWVALGSHIADMGGAIVTLAAYGGVMALMWYTYRETRLRSDEGTGSVSPEAATGTAELRTVEQDEGGNRITDSIAERCDILSTRYHLTRRESEVLYLLAQGRTRTFIQEELVLSVSTVKTHISHIYTKLGVHDRQGIMDLVLESDSGTSESAL</sequence>
<feature type="transmembrane region" description="Helical" evidence="5">
    <location>
        <begin position="106"/>
        <end position="127"/>
    </location>
</feature>
<dbReference type="GO" id="GO:0003677">
    <property type="term" value="F:DNA binding"/>
    <property type="evidence" value="ECO:0007669"/>
    <property type="project" value="UniProtKB-KW"/>
</dbReference>
<dbReference type="Gene3D" id="1.10.10.10">
    <property type="entry name" value="Winged helix-like DNA-binding domain superfamily/Winged helix DNA-binding domain"/>
    <property type="match status" value="1"/>
</dbReference>
<dbReference type="InterPro" id="IPR000792">
    <property type="entry name" value="Tscrpt_reg_LuxR_C"/>
</dbReference>
<feature type="transmembrane region" description="Helical" evidence="5">
    <location>
        <begin position="213"/>
        <end position="231"/>
    </location>
</feature>
<evidence type="ECO:0000313" key="7">
    <source>
        <dbReference type="EMBL" id="THG37127.1"/>
    </source>
</evidence>
<feature type="transmembrane region" description="Helical" evidence="5">
    <location>
        <begin position="12"/>
        <end position="30"/>
    </location>
</feature>
<evidence type="ECO:0000256" key="3">
    <source>
        <dbReference type="ARBA" id="ARBA00023163"/>
    </source>
</evidence>
<feature type="transmembrane region" description="Helical" evidence="5">
    <location>
        <begin position="346"/>
        <end position="365"/>
    </location>
</feature>
<feature type="transmembrane region" description="Helical" evidence="5">
    <location>
        <begin position="251"/>
        <end position="272"/>
    </location>
</feature>
<reference evidence="7 8" key="1">
    <citation type="submission" date="2019-04" db="EMBL/GenBank/DDBJ databases">
        <title>Microbes associate with the intestines of laboratory mice.</title>
        <authorList>
            <person name="Navarre W."/>
            <person name="Wong E."/>
            <person name="Huang K.C."/>
            <person name="Tropini C."/>
            <person name="Ng K."/>
            <person name="Yu B."/>
        </authorList>
    </citation>
    <scope>NUCLEOTIDE SEQUENCE [LARGE SCALE GENOMIC DNA]</scope>
    <source>
        <strain evidence="7 8">NM80_B27</strain>
    </source>
</reference>
<dbReference type="SMART" id="SM00421">
    <property type="entry name" value="HTH_LUXR"/>
    <property type="match status" value="1"/>
</dbReference>
<keyword evidence="2" id="KW-0238">DNA-binding</keyword>
<dbReference type="RefSeq" id="WP_136434432.1">
    <property type="nucleotide sequence ID" value="NZ_SSTJ01000007.1"/>
</dbReference>
<feature type="transmembrane region" description="Helical" evidence="5">
    <location>
        <begin position="56"/>
        <end position="75"/>
    </location>
</feature>
<feature type="region of interest" description="Disordered" evidence="4">
    <location>
        <begin position="400"/>
        <end position="422"/>
    </location>
</feature>
<evidence type="ECO:0000256" key="4">
    <source>
        <dbReference type="SAM" id="MobiDB-lite"/>
    </source>
</evidence>
<accession>A0A4V3WUT4</accession>
<dbReference type="PRINTS" id="PR00038">
    <property type="entry name" value="HTHLUXR"/>
</dbReference>
<keyword evidence="5" id="KW-0472">Membrane</keyword>